<dbReference type="KEGG" id="ggr:HKW67_08045"/>
<dbReference type="Gene3D" id="3.40.630.10">
    <property type="entry name" value="Zn peptidases"/>
    <property type="match status" value="1"/>
</dbReference>
<accession>A0A6M4IT87</accession>
<keyword evidence="4 7" id="KW-0732">Signal</keyword>
<keyword evidence="6" id="KW-0862">Zinc</keyword>
<feature type="domain" description="Peptidase M28" evidence="8">
    <location>
        <begin position="322"/>
        <end position="539"/>
    </location>
</feature>
<dbReference type="Pfam" id="PF04389">
    <property type="entry name" value="Peptidase_M28"/>
    <property type="match status" value="1"/>
</dbReference>
<dbReference type="InterPro" id="IPR007484">
    <property type="entry name" value="Peptidase_M28"/>
</dbReference>
<keyword evidence="2" id="KW-0645">Protease</keyword>
<dbReference type="PANTHER" id="PTHR12147:SF56">
    <property type="entry name" value="AMINOPEPTIDASE YDR415C-RELATED"/>
    <property type="match status" value="1"/>
</dbReference>
<evidence type="ECO:0000313" key="10">
    <source>
        <dbReference type="Proteomes" id="UP000500938"/>
    </source>
</evidence>
<evidence type="ECO:0000256" key="5">
    <source>
        <dbReference type="ARBA" id="ARBA00022801"/>
    </source>
</evidence>
<reference evidence="9 10" key="1">
    <citation type="submission" date="2020-05" db="EMBL/GenBank/DDBJ databases">
        <title>Complete genome sequence of Gemmatimonas greenlandica TET16.</title>
        <authorList>
            <person name="Zeng Y."/>
        </authorList>
    </citation>
    <scope>NUCLEOTIDE SEQUENCE [LARGE SCALE GENOMIC DNA]</scope>
    <source>
        <strain evidence="9 10">TET16</strain>
    </source>
</reference>
<dbReference type="InterPro" id="IPR045175">
    <property type="entry name" value="M28_fam"/>
</dbReference>
<keyword evidence="5" id="KW-0378">Hydrolase</keyword>
<evidence type="ECO:0000259" key="8">
    <source>
        <dbReference type="Pfam" id="PF04389"/>
    </source>
</evidence>
<dbReference type="EMBL" id="CP053085">
    <property type="protein sequence ID" value="QJR35461.1"/>
    <property type="molecule type" value="Genomic_DNA"/>
</dbReference>
<organism evidence="9 10">
    <name type="scientific">Gemmatimonas groenlandica</name>
    <dbReference type="NCBI Taxonomy" id="2732249"/>
    <lineage>
        <taxon>Bacteria</taxon>
        <taxon>Pseudomonadati</taxon>
        <taxon>Gemmatimonadota</taxon>
        <taxon>Gemmatimonadia</taxon>
        <taxon>Gemmatimonadales</taxon>
        <taxon>Gemmatimonadaceae</taxon>
        <taxon>Gemmatimonas</taxon>
    </lineage>
</organism>
<dbReference type="Proteomes" id="UP000500938">
    <property type="component" value="Chromosome"/>
</dbReference>
<feature type="signal peptide" evidence="7">
    <location>
        <begin position="1"/>
        <end position="26"/>
    </location>
</feature>
<proteinExistence type="predicted"/>
<evidence type="ECO:0000256" key="7">
    <source>
        <dbReference type="SAM" id="SignalP"/>
    </source>
</evidence>
<dbReference type="CDD" id="cd05660">
    <property type="entry name" value="M28_like_PA"/>
    <property type="match status" value="1"/>
</dbReference>
<keyword evidence="10" id="KW-1185">Reference proteome</keyword>
<evidence type="ECO:0000256" key="4">
    <source>
        <dbReference type="ARBA" id="ARBA00022729"/>
    </source>
</evidence>
<feature type="chain" id="PRO_5026937334" evidence="7">
    <location>
        <begin position="27"/>
        <end position="576"/>
    </location>
</feature>
<gene>
    <name evidence="9" type="ORF">HKW67_08045</name>
</gene>
<sequence>MHTTLSSRRGAIALTLSITASFSACAGDKAPESASATSADSTISPALAAITADGLMAHTKALSDDSLEGRAPATPGEDKTVAYLQSQFAAMGLKGGMPDGSFVQKATFAGITGKPEASFRIGSRVMPLSFPADYIARTRHEVPVIDVDAEMVFVGYGVDAPEYGWNDYKNVDVKGKVLVMLVNDPAVADPNDSTKLDSTMFKGKAMTYYGRWTYKYEIATAKGAAGALIIHETGPAGYPFEVLSGSAALEQFDIATADGNKSRTQVEGWITQPKAEELLKAVGKDFAALKAAARRKDFTPVSLGASAKIHISNSTRRVESRNVVAKLEGSDAARKNEYVIYSAHWDHLGRDTSIKGDQIFNGALDNASGTAQLLQIAKGFNALPTKPERSIMFVALTGEEKGLIGAKYFAANPPVPLANVLANINMDGFSQWGRTKDVTVIGLGNSTLDDVLADVIRPAGRVLAGDPEPEKGFFYRSDHFEFAKQGVPALYTEAGVQFVGKDSTYGMKKREEYTSRDYHQPSDEVKPDWDLSGAVEDTQVLLQVGFRVANGTAWPTWKPGTEFKAKRDSVLKAAGK</sequence>
<evidence type="ECO:0000256" key="6">
    <source>
        <dbReference type="ARBA" id="ARBA00022833"/>
    </source>
</evidence>
<dbReference type="GO" id="GO:0046872">
    <property type="term" value="F:metal ion binding"/>
    <property type="evidence" value="ECO:0007669"/>
    <property type="project" value="UniProtKB-KW"/>
</dbReference>
<evidence type="ECO:0000256" key="1">
    <source>
        <dbReference type="ARBA" id="ARBA00022438"/>
    </source>
</evidence>
<name>A0A6M4IT87_9BACT</name>
<dbReference type="SUPFAM" id="SSF52025">
    <property type="entry name" value="PA domain"/>
    <property type="match status" value="1"/>
</dbReference>
<dbReference type="GO" id="GO:0004177">
    <property type="term" value="F:aminopeptidase activity"/>
    <property type="evidence" value="ECO:0007669"/>
    <property type="project" value="UniProtKB-KW"/>
</dbReference>
<dbReference type="PANTHER" id="PTHR12147">
    <property type="entry name" value="METALLOPEPTIDASE M28 FAMILY MEMBER"/>
    <property type="match status" value="1"/>
</dbReference>
<dbReference type="GO" id="GO:0008235">
    <property type="term" value="F:metalloexopeptidase activity"/>
    <property type="evidence" value="ECO:0007669"/>
    <property type="project" value="InterPro"/>
</dbReference>
<dbReference type="Gene3D" id="3.50.30.30">
    <property type="match status" value="1"/>
</dbReference>
<dbReference type="FunFam" id="3.40.630.10:FF:000088">
    <property type="entry name" value="Peptidase M20"/>
    <property type="match status" value="1"/>
</dbReference>
<evidence type="ECO:0000256" key="2">
    <source>
        <dbReference type="ARBA" id="ARBA00022670"/>
    </source>
</evidence>
<protein>
    <submittedName>
        <fullName evidence="9">M28 family peptidase</fullName>
    </submittedName>
</protein>
<dbReference type="SUPFAM" id="SSF53187">
    <property type="entry name" value="Zn-dependent exopeptidases"/>
    <property type="match status" value="1"/>
</dbReference>
<dbReference type="RefSeq" id="WP_171224891.1">
    <property type="nucleotide sequence ID" value="NZ_CP053085.1"/>
</dbReference>
<evidence type="ECO:0000256" key="3">
    <source>
        <dbReference type="ARBA" id="ARBA00022723"/>
    </source>
</evidence>
<evidence type="ECO:0000313" key="9">
    <source>
        <dbReference type="EMBL" id="QJR35461.1"/>
    </source>
</evidence>
<dbReference type="InterPro" id="IPR046450">
    <property type="entry name" value="PA_dom_sf"/>
</dbReference>
<dbReference type="AlphaFoldDB" id="A0A6M4IT87"/>
<dbReference type="GO" id="GO:0006508">
    <property type="term" value="P:proteolysis"/>
    <property type="evidence" value="ECO:0007669"/>
    <property type="project" value="UniProtKB-KW"/>
</dbReference>
<keyword evidence="3" id="KW-0479">Metal-binding</keyword>
<keyword evidence="1" id="KW-0031">Aminopeptidase</keyword>